<reference evidence="1" key="1">
    <citation type="journal article" date="2015" name="Nature">
        <title>Complex archaea that bridge the gap between prokaryotes and eukaryotes.</title>
        <authorList>
            <person name="Spang A."/>
            <person name="Saw J.H."/>
            <person name="Jorgensen S.L."/>
            <person name="Zaremba-Niedzwiedzka K."/>
            <person name="Martijn J."/>
            <person name="Lind A.E."/>
            <person name="van Eijk R."/>
            <person name="Schleper C."/>
            <person name="Guy L."/>
            <person name="Ettema T.J."/>
        </authorList>
    </citation>
    <scope>NUCLEOTIDE SEQUENCE</scope>
</reference>
<sequence length="38" mass="4732">YYKTNPESQDFGETVERLKRYQRILEDLITPREVLQFR</sequence>
<accession>A0A0F9FR11</accession>
<evidence type="ECO:0000313" key="1">
    <source>
        <dbReference type="EMBL" id="KKL53512.1"/>
    </source>
</evidence>
<protein>
    <submittedName>
        <fullName evidence="1">Uncharacterized protein</fullName>
    </submittedName>
</protein>
<dbReference type="AlphaFoldDB" id="A0A0F9FR11"/>
<proteinExistence type="predicted"/>
<comment type="caution">
    <text evidence="1">The sequence shown here is derived from an EMBL/GenBank/DDBJ whole genome shotgun (WGS) entry which is preliminary data.</text>
</comment>
<dbReference type="EMBL" id="LAZR01031519">
    <property type="protein sequence ID" value="KKL53512.1"/>
    <property type="molecule type" value="Genomic_DNA"/>
</dbReference>
<gene>
    <name evidence="1" type="ORF">LCGC14_2274670</name>
</gene>
<feature type="non-terminal residue" evidence="1">
    <location>
        <position position="1"/>
    </location>
</feature>
<organism evidence="1">
    <name type="scientific">marine sediment metagenome</name>
    <dbReference type="NCBI Taxonomy" id="412755"/>
    <lineage>
        <taxon>unclassified sequences</taxon>
        <taxon>metagenomes</taxon>
        <taxon>ecological metagenomes</taxon>
    </lineage>
</organism>
<name>A0A0F9FR11_9ZZZZ</name>